<accession>A0A640SGG0</accession>
<dbReference type="Proteomes" id="UP001432292">
    <property type="component" value="Chromosome"/>
</dbReference>
<name>A0A640SGG0_9ACTN</name>
<organism evidence="1 3">
    <name type="scientific">Streptomyces caniferus</name>
    <dbReference type="NCBI Taxonomy" id="285557"/>
    <lineage>
        <taxon>Bacteria</taxon>
        <taxon>Bacillati</taxon>
        <taxon>Actinomycetota</taxon>
        <taxon>Actinomycetes</taxon>
        <taxon>Kitasatosporales</taxon>
        <taxon>Streptomycetaceae</taxon>
        <taxon>Streptomyces</taxon>
    </lineage>
</organism>
<keyword evidence="4" id="KW-1185">Reference proteome</keyword>
<proteinExistence type="predicted"/>
<dbReference type="OrthoDB" id="4300300at2"/>
<evidence type="ECO:0000313" key="1">
    <source>
        <dbReference type="EMBL" id="GFE10503.1"/>
    </source>
</evidence>
<evidence type="ECO:0000313" key="2">
    <source>
        <dbReference type="EMBL" id="WUS24824.1"/>
    </source>
</evidence>
<evidence type="ECO:0000313" key="3">
    <source>
        <dbReference type="Proteomes" id="UP000435837"/>
    </source>
</evidence>
<dbReference type="AlphaFoldDB" id="A0A640SGG0"/>
<reference evidence="2" key="2">
    <citation type="submission" date="2022-10" db="EMBL/GenBank/DDBJ databases">
        <title>The complete genomes of actinobacterial strains from the NBC collection.</title>
        <authorList>
            <person name="Joergensen T.S."/>
            <person name="Alvarez Arevalo M."/>
            <person name="Sterndorff E.B."/>
            <person name="Faurdal D."/>
            <person name="Vuksanovic O."/>
            <person name="Mourched A.-S."/>
            <person name="Charusanti P."/>
            <person name="Shaw S."/>
            <person name="Blin K."/>
            <person name="Weber T."/>
        </authorList>
    </citation>
    <scope>NUCLEOTIDE SEQUENCE</scope>
    <source>
        <strain evidence="2">NBC_01256</strain>
    </source>
</reference>
<dbReference type="EMBL" id="CP108473">
    <property type="protein sequence ID" value="WUS24824.1"/>
    <property type="molecule type" value="Genomic_DNA"/>
</dbReference>
<dbReference type="GeneID" id="96636266"/>
<evidence type="ECO:0000313" key="4">
    <source>
        <dbReference type="Proteomes" id="UP001432292"/>
    </source>
</evidence>
<protein>
    <submittedName>
        <fullName evidence="1">Uncharacterized protein</fullName>
    </submittedName>
</protein>
<reference evidence="1 3" key="1">
    <citation type="submission" date="2019-12" db="EMBL/GenBank/DDBJ databases">
        <title>Whole genome shotgun sequence of Streptomyces caniferus NBRC 15389.</title>
        <authorList>
            <person name="Ichikawa N."/>
            <person name="Kimura A."/>
            <person name="Kitahashi Y."/>
            <person name="Komaki H."/>
            <person name="Tamura T."/>
        </authorList>
    </citation>
    <scope>NUCLEOTIDE SEQUENCE [LARGE SCALE GENOMIC DNA]</scope>
    <source>
        <strain evidence="1 3">NBRC 15389</strain>
    </source>
</reference>
<dbReference type="RefSeq" id="WP_159481355.1">
    <property type="nucleotide sequence ID" value="NZ_BAAATH010000018.1"/>
</dbReference>
<dbReference type="Proteomes" id="UP000435837">
    <property type="component" value="Unassembled WGS sequence"/>
</dbReference>
<dbReference type="EMBL" id="BLIN01000005">
    <property type="protein sequence ID" value="GFE10503.1"/>
    <property type="molecule type" value="Genomic_DNA"/>
</dbReference>
<gene>
    <name evidence="2" type="ORF">OG727_22480</name>
    <name evidence="1" type="ORF">Scani_67710</name>
</gene>
<sequence>MQVQDLQPDPDKIVRIVTKRGHVGTGVQYLDGIVREVTSANADENLYAVKLYSPTYNRESTEYAYGTDEVTEATRTAAPANTERSYEDRWRAFDREGFNLPPENK</sequence>